<dbReference type="Gene3D" id="1.20.120.1810">
    <property type="match status" value="1"/>
</dbReference>
<gene>
    <name evidence="10" type="primary">sigH</name>
    <name evidence="10" type="ORF">H9L42_05965</name>
</gene>
<comment type="similarity">
    <text evidence="1">Belongs to the sigma-70 factor family.</text>
</comment>
<keyword evidence="6" id="KW-0804">Transcription</keyword>
<dbReference type="GO" id="GO:0003677">
    <property type="term" value="F:DNA binding"/>
    <property type="evidence" value="ECO:0007669"/>
    <property type="project" value="UniProtKB-KW"/>
</dbReference>
<dbReference type="NCBIfam" id="NF006147">
    <property type="entry name" value="PRK08295.1-4"/>
    <property type="match status" value="1"/>
</dbReference>
<dbReference type="InterPro" id="IPR013249">
    <property type="entry name" value="RNA_pol_sigma70_r4_t2"/>
</dbReference>
<name>A0A923NHZ4_9FIRM</name>
<feature type="compositionally biased region" description="Polar residues" evidence="8">
    <location>
        <begin position="103"/>
        <end position="112"/>
    </location>
</feature>
<dbReference type="AlphaFoldDB" id="A0A923NHZ4"/>
<dbReference type="InterPro" id="IPR013325">
    <property type="entry name" value="RNA_pol_sigma_r2"/>
</dbReference>
<dbReference type="GO" id="GO:0016987">
    <property type="term" value="F:sigma factor activity"/>
    <property type="evidence" value="ECO:0007669"/>
    <property type="project" value="UniProtKB-KW"/>
</dbReference>
<comment type="function">
    <text evidence="7">Sigma factors are initiation factors that promote the attachment of RNA polymerase to specific initiation sites and are then released. Sigma-S contributes to the protection against external stress, thus playing a role in cellular fitness and survival.</text>
</comment>
<dbReference type="Gene3D" id="1.10.10.10">
    <property type="entry name" value="Winged helix-like DNA-binding domain superfamily/Winged helix DNA-binding domain"/>
    <property type="match status" value="1"/>
</dbReference>
<evidence type="ECO:0000256" key="6">
    <source>
        <dbReference type="ARBA" id="ARBA00023163"/>
    </source>
</evidence>
<evidence type="ECO:0000256" key="7">
    <source>
        <dbReference type="ARBA" id="ARBA00024701"/>
    </source>
</evidence>
<evidence type="ECO:0000256" key="2">
    <source>
        <dbReference type="ARBA" id="ARBA00021245"/>
    </source>
</evidence>
<dbReference type="PROSITE" id="PS00715">
    <property type="entry name" value="SIGMA70_1"/>
    <property type="match status" value="1"/>
</dbReference>
<comment type="caution">
    <text evidence="10">The sequence shown here is derived from an EMBL/GenBank/DDBJ whole genome shotgun (WGS) entry which is preliminary data.</text>
</comment>
<reference evidence="10" key="1">
    <citation type="submission" date="2020-08" db="EMBL/GenBank/DDBJ databases">
        <title>Genome public.</title>
        <authorList>
            <person name="Liu C."/>
            <person name="Sun Q."/>
        </authorList>
    </citation>
    <scope>NUCLEOTIDE SEQUENCE</scope>
    <source>
        <strain evidence="10">BX12</strain>
    </source>
</reference>
<dbReference type="GO" id="GO:0006352">
    <property type="term" value="P:DNA-templated transcription initiation"/>
    <property type="evidence" value="ECO:0007669"/>
    <property type="project" value="InterPro"/>
</dbReference>
<proteinExistence type="inferred from homology"/>
<keyword evidence="4" id="KW-0731">Sigma factor</keyword>
<feature type="domain" description="RNA polymerase sigma-70" evidence="9">
    <location>
        <begin position="53"/>
        <end position="66"/>
    </location>
</feature>
<accession>A0A923NHZ4</accession>
<dbReference type="Proteomes" id="UP000602647">
    <property type="component" value="Unassembled WGS sequence"/>
</dbReference>
<dbReference type="NCBIfam" id="NF006148">
    <property type="entry name" value="PRK08295.1-5"/>
    <property type="match status" value="1"/>
</dbReference>
<evidence type="ECO:0000256" key="3">
    <source>
        <dbReference type="ARBA" id="ARBA00023015"/>
    </source>
</evidence>
<dbReference type="InterPro" id="IPR014284">
    <property type="entry name" value="RNA_pol_sigma-70_dom"/>
</dbReference>
<evidence type="ECO:0000313" key="11">
    <source>
        <dbReference type="Proteomes" id="UP000602647"/>
    </source>
</evidence>
<dbReference type="NCBIfam" id="TIGR02937">
    <property type="entry name" value="sigma70-ECF"/>
    <property type="match status" value="1"/>
</dbReference>
<keyword evidence="5" id="KW-0238">DNA-binding</keyword>
<dbReference type="SUPFAM" id="SSF46894">
    <property type="entry name" value="C-terminal effector domain of the bipartite response regulators"/>
    <property type="match status" value="1"/>
</dbReference>
<evidence type="ECO:0000313" key="10">
    <source>
        <dbReference type="EMBL" id="MBC6679368.1"/>
    </source>
</evidence>
<dbReference type="EMBL" id="JACRYT010000004">
    <property type="protein sequence ID" value="MBC6679368.1"/>
    <property type="molecule type" value="Genomic_DNA"/>
</dbReference>
<organism evidence="10 11">
    <name type="scientific">Zhenpiania hominis</name>
    <dbReference type="NCBI Taxonomy" id="2763644"/>
    <lineage>
        <taxon>Bacteria</taxon>
        <taxon>Bacillati</taxon>
        <taxon>Bacillota</taxon>
        <taxon>Clostridia</taxon>
        <taxon>Peptostreptococcales</taxon>
        <taxon>Anaerovoracaceae</taxon>
        <taxon>Zhenpiania</taxon>
    </lineage>
</organism>
<dbReference type="NCBIfam" id="NF006145">
    <property type="entry name" value="PRK08295.1-2"/>
    <property type="match status" value="1"/>
</dbReference>
<dbReference type="Pfam" id="PF04542">
    <property type="entry name" value="Sigma70_r2"/>
    <property type="match status" value="1"/>
</dbReference>
<keyword evidence="3" id="KW-0805">Transcription regulation</keyword>
<evidence type="ECO:0000259" key="9">
    <source>
        <dbReference type="PROSITE" id="PS00715"/>
    </source>
</evidence>
<evidence type="ECO:0000256" key="1">
    <source>
        <dbReference type="ARBA" id="ARBA00007788"/>
    </source>
</evidence>
<dbReference type="PANTHER" id="PTHR30385:SF1">
    <property type="entry name" value="RNA POLYMERASE SIGMA-H FACTOR"/>
    <property type="match status" value="1"/>
</dbReference>
<evidence type="ECO:0000256" key="4">
    <source>
        <dbReference type="ARBA" id="ARBA00023082"/>
    </source>
</evidence>
<dbReference type="PANTHER" id="PTHR30385">
    <property type="entry name" value="SIGMA FACTOR F FLAGELLAR"/>
    <property type="match status" value="1"/>
</dbReference>
<feature type="region of interest" description="Disordered" evidence="8">
    <location>
        <begin position="101"/>
        <end position="135"/>
    </location>
</feature>
<keyword evidence="11" id="KW-1185">Reference proteome</keyword>
<protein>
    <recommendedName>
        <fullName evidence="2">RNA polymerase sigma factor SigS</fullName>
    </recommendedName>
</protein>
<dbReference type="InterPro" id="IPR036388">
    <property type="entry name" value="WH-like_DNA-bd_sf"/>
</dbReference>
<dbReference type="RefSeq" id="WP_187302476.1">
    <property type="nucleotide sequence ID" value="NZ_CBCTON010000013.1"/>
</dbReference>
<dbReference type="Pfam" id="PF08281">
    <property type="entry name" value="Sigma70_r4_2"/>
    <property type="match status" value="1"/>
</dbReference>
<dbReference type="InterPro" id="IPR007627">
    <property type="entry name" value="RNA_pol_sigma70_r2"/>
</dbReference>
<evidence type="ECO:0000256" key="8">
    <source>
        <dbReference type="SAM" id="MobiDB-lite"/>
    </source>
</evidence>
<evidence type="ECO:0000256" key="5">
    <source>
        <dbReference type="ARBA" id="ARBA00023125"/>
    </source>
</evidence>
<dbReference type="InterPro" id="IPR000943">
    <property type="entry name" value="RNA_pol_sigma70"/>
</dbReference>
<dbReference type="InterPro" id="IPR016371">
    <property type="entry name" value="RNA_pol_sigma-H_factor"/>
</dbReference>
<dbReference type="PIRSF" id="PIRSF002939">
    <property type="entry name" value="RNA_polymerase_sigma-H_factor"/>
    <property type="match status" value="1"/>
</dbReference>
<dbReference type="InterPro" id="IPR016032">
    <property type="entry name" value="Sig_transdc_resp-reg_C-effctor"/>
</dbReference>
<sequence>MKDKRYDGLTDEQLAKQAQNGSLDAEEYLIRKYKEVVRTRSQLYFIMGADGEDVVQEGMIGLFKAIRSYDARRETSFHTFAELCINRQILTAIRQASRRKHSPLNTSVSLNRPLSDEDPEGTLEETLRSDSNSEPEAQLMLKDVAKMIRSNEGNLFSAFELQVWNEYLQGKSYRQIAEDLGKSTKAVDNAMQRTKKKIITWLS</sequence>
<dbReference type="SUPFAM" id="SSF88946">
    <property type="entry name" value="Sigma2 domain of RNA polymerase sigma factors"/>
    <property type="match status" value="1"/>
</dbReference>